<sequence>MCEAKTSQWRPQSPVALSALNLDSEMDQSLLKRVPKLMMATNPVEFIPRRSARKRKESPNSSTVQTTVPSGKKTCSTRKQSAIISGKKGKTDKRGSKSKIAHTSSTAPREEREEGIGPGRPPCSAGYRYGRRTRWRPTPEQQPLEATGKKLLGALAAVAHSAMDCEARSRPITDVHSLLRDICAGASPLSYPRNGGFNGNPGVEKSFSSVLLKIEGAQRLQGMAELMYYVGVMEFALRVNSMSVTSEPLYPAIREVTKRSVSSSAVLSEIMKAGGNETRSLSSLRRYLNDGTRISALASAGSIYLVVILACCRVKNDLKNLASDSVMRLARMIACPPSTATLVGRTIRHYLIPSIIYLQVRYPIKLSGVLSMDCLLDLGFTWTAGC</sequence>
<comment type="caution">
    <text evidence="2">The sequence shown here is derived from an EMBL/GenBank/DDBJ whole genome shotgun (WGS) entry which is preliminary data.</text>
</comment>
<gene>
    <name evidence="2" type="ORF">DFP72DRAFT_844091</name>
</gene>
<feature type="compositionally biased region" description="Basic residues" evidence="1">
    <location>
        <begin position="87"/>
        <end position="100"/>
    </location>
</feature>
<dbReference type="EMBL" id="JACGCI010000014">
    <property type="protein sequence ID" value="KAF6759982.1"/>
    <property type="molecule type" value="Genomic_DNA"/>
</dbReference>
<organism evidence="2 3">
    <name type="scientific">Ephemerocybe angulata</name>
    <dbReference type="NCBI Taxonomy" id="980116"/>
    <lineage>
        <taxon>Eukaryota</taxon>
        <taxon>Fungi</taxon>
        <taxon>Dikarya</taxon>
        <taxon>Basidiomycota</taxon>
        <taxon>Agaricomycotina</taxon>
        <taxon>Agaricomycetes</taxon>
        <taxon>Agaricomycetidae</taxon>
        <taxon>Agaricales</taxon>
        <taxon>Agaricineae</taxon>
        <taxon>Psathyrellaceae</taxon>
        <taxon>Ephemerocybe</taxon>
    </lineage>
</organism>
<evidence type="ECO:0000313" key="2">
    <source>
        <dbReference type="EMBL" id="KAF6759982.1"/>
    </source>
</evidence>
<evidence type="ECO:0000256" key="1">
    <source>
        <dbReference type="SAM" id="MobiDB-lite"/>
    </source>
</evidence>
<feature type="non-terminal residue" evidence="2">
    <location>
        <position position="386"/>
    </location>
</feature>
<dbReference type="OrthoDB" id="3033124at2759"/>
<accession>A0A8H6I8T4</accession>
<reference evidence="2 3" key="1">
    <citation type="submission" date="2020-07" db="EMBL/GenBank/DDBJ databases">
        <title>Comparative genomics of pyrophilous fungi reveals a link between fire events and developmental genes.</title>
        <authorList>
            <consortium name="DOE Joint Genome Institute"/>
            <person name="Steindorff A.S."/>
            <person name="Carver A."/>
            <person name="Calhoun S."/>
            <person name="Stillman K."/>
            <person name="Liu H."/>
            <person name="Lipzen A."/>
            <person name="Pangilinan J."/>
            <person name="Labutti K."/>
            <person name="Bruns T.D."/>
            <person name="Grigoriev I.V."/>
        </authorList>
    </citation>
    <scope>NUCLEOTIDE SEQUENCE [LARGE SCALE GENOMIC DNA]</scope>
    <source>
        <strain evidence="2 3">CBS 144469</strain>
    </source>
</reference>
<dbReference type="AlphaFoldDB" id="A0A8H6I8T4"/>
<feature type="region of interest" description="Disordered" evidence="1">
    <location>
        <begin position="48"/>
        <end position="129"/>
    </location>
</feature>
<feature type="compositionally biased region" description="Polar residues" evidence="1">
    <location>
        <begin position="59"/>
        <end position="83"/>
    </location>
</feature>
<protein>
    <submittedName>
        <fullName evidence="2">Uncharacterized protein</fullName>
    </submittedName>
</protein>
<proteinExistence type="predicted"/>
<keyword evidence="3" id="KW-1185">Reference proteome</keyword>
<name>A0A8H6I8T4_9AGAR</name>
<dbReference type="Proteomes" id="UP000521943">
    <property type="component" value="Unassembled WGS sequence"/>
</dbReference>
<evidence type="ECO:0000313" key="3">
    <source>
        <dbReference type="Proteomes" id="UP000521943"/>
    </source>
</evidence>